<evidence type="ECO:0000313" key="10">
    <source>
        <dbReference type="Proteomes" id="UP000297245"/>
    </source>
</evidence>
<reference evidence="9 10" key="1">
    <citation type="journal article" date="2019" name="Nat. Ecol. Evol.">
        <title>Megaphylogeny resolves global patterns of mushroom evolution.</title>
        <authorList>
            <person name="Varga T."/>
            <person name="Krizsan K."/>
            <person name="Foldi C."/>
            <person name="Dima B."/>
            <person name="Sanchez-Garcia M."/>
            <person name="Sanchez-Ramirez S."/>
            <person name="Szollosi G.J."/>
            <person name="Szarkandi J.G."/>
            <person name="Papp V."/>
            <person name="Albert L."/>
            <person name="Andreopoulos W."/>
            <person name="Angelini C."/>
            <person name="Antonin V."/>
            <person name="Barry K.W."/>
            <person name="Bougher N.L."/>
            <person name="Buchanan P."/>
            <person name="Buyck B."/>
            <person name="Bense V."/>
            <person name="Catcheside P."/>
            <person name="Chovatia M."/>
            <person name="Cooper J."/>
            <person name="Damon W."/>
            <person name="Desjardin D."/>
            <person name="Finy P."/>
            <person name="Geml J."/>
            <person name="Haridas S."/>
            <person name="Hughes K."/>
            <person name="Justo A."/>
            <person name="Karasinski D."/>
            <person name="Kautmanova I."/>
            <person name="Kiss B."/>
            <person name="Kocsube S."/>
            <person name="Kotiranta H."/>
            <person name="LaButti K.M."/>
            <person name="Lechner B.E."/>
            <person name="Liimatainen K."/>
            <person name="Lipzen A."/>
            <person name="Lukacs Z."/>
            <person name="Mihaltcheva S."/>
            <person name="Morgado L.N."/>
            <person name="Niskanen T."/>
            <person name="Noordeloos M.E."/>
            <person name="Ohm R.A."/>
            <person name="Ortiz-Santana B."/>
            <person name="Ovrebo C."/>
            <person name="Racz N."/>
            <person name="Riley R."/>
            <person name="Savchenko A."/>
            <person name="Shiryaev A."/>
            <person name="Soop K."/>
            <person name="Spirin V."/>
            <person name="Szebenyi C."/>
            <person name="Tomsovsky M."/>
            <person name="Tulloss R.E."/>
            <person name="Uehling J."/>
            <person name="Grigoriev I.V."/>
            <person name="Vagvolgyi C."/>
            <person name="Papp T."/>
            <person name="Martin F.M."/>
            <person name="Miettinen O."/>
            <person name="Hibbett D.S."/>
            <person name="Nagy L.G."/>
        </authorList>
    </citation>
    <scope>NUCLEOTIDE SEQUENCE [LARGE SCALE GENOMIC DNA]</scope>
    <source>
        <strain evidence="9 10">CBS 962.96</strain>
    </source>
</reference>
<proteinExistence type="predicted"/>
<dbReference type="SUPFAM" id="SSF57701">
    <property type="entry name" value="Zn2/Cys6 DNA-binding domain"/>
    <property type="match status" value="1"/>
</dbReference>
<keyword evidence="4" id="KW-0238">DNA-binding</keyword>
<dbReference type="PANTHER" id="PTHR31845:SF17">
    <property type="entry name" value="ZN(II)2CYS6 TRANSCRIPTION FACTOR (EUROFUNG)"/>
    <property type="match status" value="1"/>
</dbReference>
<dbReference type="GO" id="GO:0008270">
    <property type="term" value="F:zinc ion binding"/>
    <property type="evidence" value="ECO:0007669"/>
    <property type="project" value="InterPro"/>
</dbReference>
<evidence type="ECO:0000256" key="6">
    <source>
        <dbReference type="ARBA" id="ARBA00023242"/>
    </source>
</evidence>
<accession>A0A4S8MY15</accession>
<dbReference type="InterPro" id="IPR001138">
    <property type="entry name" value="Zn2Cys6_DnaBD"/>
</dbReference>
<dbReference type="SMART" id="SM00066">
    <property type="entry name" value="GAL4"/>
    <property type="match status" value="1"/>
</dbReference>
<dbReference type="CDD" id="cd12148">
    <property type="entry name" value="fungal_TF_MHR"/>
    <property type="match status" value="1"/>
</dbReference>
<dbReference type="PANTHER" id="PTHR31845">
    <property type="entry name" value="FINGER DOMAIN PROTEIN, PUTATIVE-RELATED"/>
    <property type="match status" value="1"/>
</dbReference>
<evidence type="ECO:0000256" key="7">
    <source>
        <dbReference type="SAM" id="MobiDB-lite"/>
    </source>
</evidence>
<keyword evidence="2" id="KW-0479">Metal-binding</keyword>
<dbReference type="InterPro" id="IPR007219">
    <property type="entry name" value="XnlR_reg_dom"/>
</dbReference>
<keyword evidence="10" id="KW-1185">Reference proteome</keyword>
<evidence type="ECO:0000256" key="1">
    <source>
        <dbReference type="ARBA" id="ARBA00004123"/>
    </source>
</evidence>
<organism evidence="9 10">
    <name type="scientific">Dendrothele bispora (strain CBS 962.96)</name>
    <dbReference type="NCBI Taxonomy" id="1314807"/>
    <lineage>
        <taxon>Eukaryota</taxon>
        <taxon>Fungi</taxon>
        <taxon>Dikarya</taxon>
        <taxon>Basidiomycota</taxon>
        <taxon>Agaricomycotina</taxon>
        <taxon>Agaricomycetes</taxon>
        <taxon>Agaricomycetidae</taxon>
        <taxon>Agaricales</taxon>
        <taxon>Agaricales incertae sedis</taxon>
        <taxon>Dendrothele</taxon>
    </lineage>
</organism>
<evidence type="ECO:0000256" key="4">
    <source>
        <dbReference type="ARBA" id="ARBA00023125"/>
    </source>
</evidence>
<dbReference type="GO" id="GO:0000981">
    <property type="term" value="F:DNA-binding transcription factor activity, RNA polymerase II-specific"/>
    <property type="evidence" value="ECO:0007669"/>
    <property type="project" value="InterPro"/>
</dbReference>
<dbReference type="EMBL" id="ML179035">
    <property type="protein sequence ID" value="THV08145.1"/>
    <property type="molecule type" value="Genomic_DNA"/>
</dbReference>
<dbReference type="PROSITE" id="PS00463">
    <property type="entry name" value="ZN2_CY6_FUNGAL_1"/>
    <property type="match status" value="1"/>
</dbReference>
<feature type="compositionally biased region" description="Low complexity" evidence="7">
    <location>
        <begin position="1"/>
        <end position="17"/>
    </location>
</feature>
<feature type="domain" description="Zn(2)-C6 fungal-type" evidence="8">
    <location>
        <begin position="27"/>
        <end position="63"/>
    </location>
</feature>
<keyword evidence="3" id="KW-0805">Transcription regulation</keyword>
<dbReference type="Gene3D" id="4.10.240.10">
    <property type="entry name" value="Zn(2)-C6 fungal-type DNA-binding domain"/>
    <property type="match status" value="1"/>
</dbReference>
<protein>
    <recommendedName>
        <fullName evidence="8">Zn(2)-C6 fungal-type domain-containing protein</fullName>
    </recommendedName>
</protein>
<evidence type="ECO:0000259" key="8">
    <source>
        <dbReference type="PROSITE" id="PS50048"/>
    </source>
</evidence>
<comment type="subcellular location">
    <subcellularLocation>
        <location evidence="1">Nucleus</location>
    </subcellularLocation>
</comment>
<keyword evidence="5" id="KW-0804">Transcription</keyword>
<dbReference type="GO" id="GO:0000976">
    <property type="term" value="F:transcription cis-regulatory region binding"/>
    <property type="evidence" value="ECO:0007669"/>
    <property type="project" value="TreeGrafter"/>
</dbReference>
<gene>
    <name evidence="9" type="ORF">K435DRAFT_965</name>
</gene>
<dbReference type="GO" id="GO:0006351">
    <property type="term" value="P:DNA-templated transcription"/>
    <property type="evidence" value="ECO:0007669"/>
    <property type="project" value="InterPro"/>
</dbReference>
<dbReference type="OrthoDB" id="2595934at2759"/>
<evidence type="ECO:0000256" key="5">
    <source>
        <dbReference type="ARBA" id="ARBA00023163"/>
    </source>
</evidence>
<dbReference type="InterPro" id="IPR036864">
    <property type="entry name" value="Zn2-C6_fun-type_DNA-bd_sf"/>
</dbReference>
<dbReference type="GO" id="GO:0005634">
    <property type="term" value="C:nucleus"/>
    <property type="evidence" value="ECO:0007669"/>
    <property type="project" value="UniProtKB-SubCell"/>
</dbReference>
<dbReference type="PROSITE" id="PS50048">
    <property type="entry name" value="ZN2_CY6_FUNGAL_2"/>
    <property type="match status" value="1"/>
</dbReference>
<sequence length="683" mass="76889">MKRNSSQTSNSASSASKSSKRQKTSQACTSCRKSKTRCEILENREQGTVKCHRCKVLKVHCSYQDMDKSELPMEESLRKPRVDNDANSSSRFSNAAVHAQTMQWEQRALAIIESANGSTLLKNITPEGQRSSTRRYMIWDWFRVPQGHVYDWTAPLDTVRELVNSVFDSEPKQAIAVAPSPESVANDSLAKVLTSDQIEHLLDLFSQYYTPWLNLTLIRTAENPMLDLVCCTISSRHLDEPTRSAVATRLQALTKDCCAKLIFQSRNSDSIEAIQCLLILSLWAPLCGNSEDFGDRRTLIGSAVSMAMNCHLNEACDKALKLQTAKKKGDEVDESDLIDAINRSRLWLSVANTESMLCIGSGRLALSKRNYEIYRDLFPTHPTLSLFPLDLDTGRDARLRLLSELCDAMETGLAIPFQSVSEDDVERWYDSLTHVFQNMARLLRLCLPLGVLADSEKFHYQMLVIQNKFFRLLLLHHALASCRTHQNENQSARATLWFQEIRPRGIFLVIAWSRESFQLSEAFLISILEMDSSLLRIAPDYLFTMIPFAAGYAISSNYFALKGLGVHIPGSTMRIIERIVVHLMQASVSEDSPARKCAQLISVMLALYNAKAKELTETPRRSVVDILGSYDPWLGTAKKPESQIPDNSSTLSLPKMPEFHSIPSHNSELQFLGHAVTLIFIPK</sequence>
<name>A0A4S8MY15_DENBC</name>
<dbReference type="AlphaFoldDB" id="A0A4S8MY15"/>
<dbReference type="Pfam" id="PF04082">
    <property type="entry name" value="Fungal_trans"/>
    <property type="match status" value="1"/>
</dbReference>
<dbReference type="CDD" id="cd00067">
    <property type="entry name" value="GAL4"/>
    <property type="match status" value="1"/>
</dbReference>
<evidence type="ECO:0000256" key="2">
    <source>
        <dbReference type="ARBA" id="ARBA00022723"/>
    </source>
</evidence>
<feature type="region of interest" description="Disordered" evidence="7">
    <location>
        <begin position="1"/>
        <end position="26"/>
    </location>
</feature>
<evidence type="ECO:0000313" key="9">
    <source>
        <dbReference type="EMBL" id="THV08145.1"/>
    </source>
</evidence>
<dbReference type="Proteomes" id="UP000297245">
    <property type="component" value="Unassembled WGS sequence"/>
</dbReference>
<keyword evidence="6" id="KW-0539">Nucleus</keyword>
<dbReference type="InterPro" id="IPR051089">
    <property type="entry name" value="prtT"/>
</dbReference>
<evidence type="ECO:0000256" key="3">
    <source>
        <dbReference type="ARBA" id="ARBA00023015"/>
    </source>
</evidence>